<proteinExistence type="predicted"/>
<dbReference type="Pfam" id="PF14193">
    <property type="entry name" value="DUF4315"/>
    <property type="match status" value="1"/>
</dbReference>
<accession>A0A415S3E2</accession>
<evidence type="ECO:0000313" key="1">
    <source>
        <dbReference type="EMBL" id="RHM69834.1"/>
    </source>
</evidence>
<name>A0A415S3E2_MEDGN</name>
<dbReference type="InterPro" id="IPR025464">
    <property type="entry name" value="DUF4315"/>
</dbReference>
<dbReference type="RefSeq" id="WP_118445300.1">
    <property type="nucleotide sequence ID" value="NZ_JBCPGC010000017.1"/>
</dbReference>
<reference evidence="1 2" key="1">
    <citation type="submission" date="2018-08" db="EMBL/GenBank/DDBJ databases">
        <title>A genome reference for cultivated species of the human gut microbiota.</title>
        <authorList>
            <person name="Zou Y."/>
            <person name="Xue W."/>
            <person name="Luo G."/>
        </authorList>
    </citation>
    <scope>NUCLEOTIDE SEQUENCE [LARGE SCALE GENOMIC DNA]</scope>
    <source>
        <strain evidence="1 2">AF33-12</strain>
    </source>
</reference>
<dbReference type="Proteomes" id="UP000285610">
    <property type="component" value="Unassembled WGS sequence"/>
</dbReference>
<protein>
    <submittedName>
        <fullName evidence="1">DUF4315 family protein</fullName>
    </submittedName>
</protein>
<evidence type="ECO:0000313" key="2">
    <source>
        <dbReference type="Proteomes" id="UP000285610"/>
    </source>
</evidence>
<gene>
    <name evidence="1" type="ORF">DWZ50_17780</name>
</gene>
<dbReference type="AlphaFoldDB" id="A0A415S3E2"/>
<sequence length="84" mass="10040">MSIKLDRLRAERDKALKKRNDWDVRYQDLDKRYQEQENIEIHDMVHAADLDLEQLARLLSMASKMLPTPEVLEEITKEDMQNVD</sequence>
<comment type="caution">
    <text evidence="1">The sequence shown here is derived from an EMBL/GenBank/DDBJ whole genome shotgun (WGS) entry which is preliminary data.</text>
</comment>
<organism evidence="1 2">
    <name type="scientific">Mediterraneibacter gnavus</name>
    <name type="common">Ruminococcus gnavus</name>
    <dbReference type="NCBI Taxonomy" id="33038"/>
    <lineage>
        <taxon>Bacteria</taxon>
        <taxon>Bacillati</taxon>
        <taxon>Bacillota</taxon>
        <taxon>Clostridia</taxon>
        <taxon>Lachnospirales</taxon>
        <taxon>Lachnospiraceae</taxon>
        <taxon>Mediterraneibacter</taxon>
    </lineage>
</organism>
<dbReference type="EMBL" id="QRQE01000067">
    <property type="protein sequence ID" value="RHM69834.1"/>
    <property type="molecule type" value="Genomic_DNA"/>
</dbReference>